<protein>
    <recommendedName>
        <fullName evidence="4">C6 domain-containing protein</fullName>
    </recommendedName>
</protein>
<proteinExistence type="predicted"/>
<evidence type="ECO:0008006" key="4">
    <source>
        <dbReference type="Google" id="ProtNLM"/>
    </source>
</evidence>
<gene>
    <name evidence="2" type="ORF">PENTCL1PPCAC_14720</name>
</gene>
<dbReference type="EMBL" id="BTSX01000004">
    <property type="protein sequence ID" value="GMS92545.1"/>
    <property type="molecule type" value="Genomic_DNA"/>
</dbReference>
<dbReference type="AlphaFoldDB" id="A0AAV5TBL0"/>
<reference evidence="2" key="1">
    <citation type="submission" date="2023-10" db="EMBL/GenBank/DDBJ databases">
        <title>Genome assembly of Pristionchus species.</title>
        <authorList>
            <person name="Yoshida K."/>
            <person name="Sommer R.J."/>
        </authorList>
    </citation>
    <scope>NUCLEOTIDE SEQUENCE</scope>
    <source>
        <strain evidence="2">RS0144</strain>
    </source>
</reference>
<feature type="non-terminal residue" evidence="2">
    <location>
        <position position="1"/>
    </location>
</feature>
<feature type="non-terminal residue" evidence="2">
    <location>
        <position position="154"/>
    </location>
</feature>
<keyword evidence="1" id="KW-0812">Transmembrane</keyword>
<evidence type="ECO:0000313" key="2">
    <source>
        <dbReference type="EMBL" id="GMS92545.1"/>
    </source>
</evidence>
<evidence type="ECO:0000313" key="3">
    <source>
        <dbReference type="Proteomes" id="UP001432027"/>
    </source>
</evidence>
<dbReference type="Proteomes" id="UP001432027">
    <property type="component" value="Unassembled WGS sequence"/>
</dbReference>
<comment type="caution">
    <text evidence="2">The sequence shown here is derived from an EMBL/GenBank/DDBJ whole genome shotgun (WGS) entry which is preliminary data.</text>
</comment>
<dbReference type="PANTHER" id="PTHR21629">
    <property type="entry name" value="C6 DOMAIN-CONTAINING PROTEIN"/>
    <property type="match status" value="1"/>
</dbReference>
<accession>A0AAV5TBL0</accession>
<keyword evidence="3" id="KW-1185">Reference proteome</keyword>
<name>A0AAV5TBL0_9BILA</name>
<organism evidence="2 3">
    <name type="scientific">Pristionchus entomophagus</name>
    <dbReference type="NCBI Taxonomy" id="358040"/>
    <lineage>
        <taxon>Eukaryota</taxon>
        <taxon>Metazoa</taxon>
        <taxon>Ecdysozoa</taxon>
        <taxon>Nematoda</taxon>
        <taxon>Chromadorea</taxon>
        <taxon>Rhabditida</taxon>
        <taxon>Rhabditina</taxon>
        <taxon>Diplogasteromorpha</taxon>
        <taxon>Diplogasteroidea</taxon>
        <taxon>Neodiplogasteridae</taxon>
        <taxon>Pristionchus</taxon>
    </lineage>
</organism>
<sequence length="154" mass="16026">ISLSLSPPPSLSLPLSVPLSLILISNYRFHFFPKNLLRLMILFVFLLSSAIQSSDSCAPTSHTPMPGPTPCPLCAKSLLSATAFDPDVIDISSGGCYERTLTCKKAAGASSSYITLNNDPTNVITDGGTGTATLVVDCDDGGGTKITQAVCSQS</sequence>
<keyword evidence="1" id="KW-0472">Membrane</keyword>
<dbReference type="PANTHER" id="PTHR21629:SF5">
    <property type="entry name" value="C6 DOMAIN-CONTAINING PROTEIN"/>
    <property type="match status" value="1"/>
</dbReference>
<keyword evidence="1" id="KW-1133">Transmembrane helix</keyword>
<evidence type="ECO:0000256" key="1">
    <source>
        <dbReference type="SAM" id="Phobius"/>
    </source>
</evidence>
<feature type="transmembrane region" description="Helical" evidence="1">
    <location>
        <begin position="12"/>
        <end position="29"/>
    </location>
</feature>